<keyword evidence="3" id="KW-1185">Reference proteome</keyword>
<dbReference type="PANTHER" id="PTHR33116">
    <property type="entry name" value="REVERSE TRANSCRIPTASE ZINC-BINDING DOMAIN-CONTAINING PROTEIN-RELATED-RELATED"/>
    <property type="match status" value="1"/>
</dbReference>
<comment type="caution">
    <text evidence="2">The sequence shown here is derived from an EMBL/GenBank/DDBJ whole genome shotgun (WGS) entry which is preliminary data.</text>
</comment>
<dbReference type="Proteomes" id="UP000436088">
    <property type="component" value="Unassembled WGS sequence"/>
</dbReference>
<dbReference type="CDD" id="cd06222">
    <property type="entry name" value="RNase_H_like"/>
    <property type="match status" value="1"/>
</dbReference>
<dbReference type="GO" id="GO:0004523">
    <property type="term" value="F:RNA-DNA hybrid ribonuclease activity"/>
    <property type="evidence" value="ECO:0007669"/>
    <property type="project" value="InterPro"/>
</dbReference>
<dbReference type="InterPro" id="IPR036397">
    <property type="entry name" value="RNaseH_sf"/>
</dbReference>
<dbReference type="GO" id="GO:0003676">
    <property type="term" value="F:nucleic acid binding"/>
    <property type="evidence" value="ECO:0007669"/>
    <property type="project" value="InterPro"/>
</dbReference>
<evidence type="ECO:0000313" key="2">
    <source>
        <dbReference type="EMBL" id="KAE8688105.1"/>
    </source>
</evidence>
<dbReference type="Gene3D" id="3.60.10.10">
    <property type="entry name" value="Endonuclease/exonuclease/phosphatase"/>
    <property type="match status" value="1"/>
</dbReference>
<name>A0A6A2ZAH6_HIBSY</name>
<protein>
    <recommendedName>
        <fullName evidence="1">RNase H type-1 domain-containing protein</fullName>
    </recommendedName>
</protein>
<dbReference type="Gene3D" id="3.30.420.10">
    <property type="entry name" value="Ribonuclease H-like superfamily/Ribonuclease H"/>
    <property type="match status" value="1"/>
</dbReference>
<dbReference type="EMBL" id="VEPZ02001196">
    <property type="protein sequence ID" value="KAE8688105.1"/>
    <property type="molecule type" value="Genomic_DNA"/>
</dbReference>
<proteinExistence type="predicted"/>
<evidence type="ECO:0000313" key="3">
    <source>
        <dbReference type="Proteomes" id="UP000436088"/>
    </source>
</evidence>
<dbReference type="InterPro" id="IPR036691">
    <property type="entry name" value="Endo/exonu/phosph_ase_sf"/>
</dbReference>
<reference evidence="2" key="1">
    <citation type="submission" date="2019-09" db="EMBL/GenBank/DDBJ databases">
        <title>Draft genome information of white flower Hibiscus syriacus.</title>
        <authorList>
            <person name="Kim Y.-M."/>
        </authorList>
    </citation>
    <scope>NUCLEOTIDE SEQUENCE [LARGE SCALE GENOMIC DNA]</scope>
    <source>
        <strain evidence="2">YM2019G1</strain>
    </source>
</reference>
<dbReference type="InterPro" id="IPR044730">
    <property type="entry name" value="RNase_H-like_dom_plant"/>
</dbReference>
<dbReference type="PANTHER" id="PTHR33116:SF75">
    <property type="entry name" value="RIBONUCLEASE H PROTEIN"/>
    <property type="match status" value="1"/>
</dbReference>
<evidence type="ECO:0000259" key="1">
    <source>
        <dbReference type="Pfam" id="PF13456"/>
    </source>
</evidence>
<feature type="domain" description="RNase H type-1" evidence="1">
    <location>
        <begin position="571"/>
        <end position="692"/>
    </location>
</feature>
<sequence>MESLSKEDIKDAEISRLWCDDEFDFKFLKAMGRSGGKYALDDSICSVLNVYAPCEVYEQISLWNAIVEVRRKNNNKWFMAGDFNAIRNHSERSECSYRQTQIAAFNDEAKKLEKRINELDRKGDNIGLDDGEREEVSHKRIQDAQGFKTGRSIVPIFVYNDNRGSPFIVKRSYQRGLSNVKQILRCFEMGSGLSINLRKSCLAGVKVEENNLNQLALLCGCTVSTLPFKYLGISLGADPRKISTWDPVIEKFRVKLVGWKSRMLSFAGRVVLINSVLSLLPLYYMSIFLVPKSVVSKIDKIRRGFLWGYDGNKKRLPRVNWGRLCNPRKRGGTGIIYLKVKNKALLVKWGWRFAVERGALWRSVICHKYDSGDLSWLVSKGGIKNASITWRGIVSNLYGDGTSKWMSGESFRWIVGDGKTTLFREDVRFGEMTLRSRYPRLYKLVSRKYMSVWEMLNANDWQNRIVWVHENDELFKVKKLSELLLSDGNFEVVGLNIQTVDEVFEFGYQCRWSGSIALAWFMRAFAWCKALKEFTDLDEKCWWDRPAKSAVVYQSSKIIWKPPVLGQMKFNVDGSATNKSAGCGGVLRIADGYVVVMFSGPITEVNSDYAELVAIKIALEVFVESCWCGKAILIIESDSKVVLNWVQNFYVRPWRWGAVFQEIDANVLKIPKSKFVFSPRTSNNMADYLANMGLSRKIMFKASW</sequence>
<dbReference type="AlphaFoldDB" id="A0A6A2ZAH6"/>
<dbReference type="Pfam" id="PF13456">
    <property type="entry name" value="RVT_3"/>
    <property type="match status" value="1"/>
</dbReference>
<dbReference type="InterPro" id="IPR002156">
    <property type="entry name" value="RNaseH_domain"/>
</dbReference>
<gene>
    <name evidence="2" type="ORF">F3Y22_tig00111000pilonHSYRG00058</name>
</gene>
<accession>A0A6A2ZAH6</accession>
<organism evidence="2 3">
    <name type="scientific">Hibiscus syriacus</name>
    <name type="common">Rose of Sharon</name>
    <dbReference type="NCBI Taxonomy" id="106335"/>
    <lineage>
        <taxon>Eukaryota</taxon>
        <taxon>Viridiplantae</taxon>
        <taxon>Streptophyta</taxon>
        <taxon>Embryophyta</taxon>
        <taxon>Tracheophyta</taxon>
        <taxon>Spermatophyta</taxon>
        <taxon>Magnoliopsida</taxon>
        <taxon>eudicotyledons</taxon>
        <taxon>Gunneridae</taxon>
        <taxon>Pentapetalae</taxon>
        <taxon>rosids</taxon>
        <taxon>malvids</taxon>
        <taxon>Malvales</taxon>
        <taxon>Malvaceae</taxon>
        <taxon>Malvoideae</taxon>
        <taxon>Hibiscus</taxon>
    </lineage>
</organism>
<dbReference type="SUPFAM" id="SSF53098">
    <property type="entry name" value="Ribonuclease H-like"/>
    <property type="match status" value="1"/>
</dbReference>
<dbReference type="SUPFAM" id="SSF56219">
    <property type="entry name" value="DNase I-like"/>
    <property type="match status" value="1"/>
</dbReference>
<dbReference type="InterPro" id="IPR012337">
    <property type="entry name" value="RNaseH-like_sf"/>
</dbReference>